<dbReference type="Gene3D" id="3.30.565.10">
    <property type="entry name" value="Histidine kinase-like ATPase, C-terminal domain"/>
    <property type="match status" value="1"/>
</dbReference>
<keyword evidence="13" id="KW-0472">Membrane</keyword>
<evidence type="ECO:0000256" key="1">
    <source>
        <dbReference type="ARBA" id="ARBA00000085"/>
    </source>
</evidence>
<dbReference type="SMART" id="SM00387">
    <property type="entry name" value="HATPase_c"/>
    <property type="match status" value="1"/>
</dbReference>
<reference evidence="16 17" key="1">
    <citation type="submission" date="2019-07" db="EMBL/GenBank/DDBJ databases">
        <title>New species of Amycolatopsis and Streptomyces.</title>
        <authorList>
            <person name="Duangmal K."/>
            <person name="Teo W.F.A."/>
            <person name="Lipun K."/>
        </authorList>
    </citation>
    <scope>NUCLEOTIDE SEQUENCE [LARGE SCALE GENOMIC DNA]</scope>
    <source>
        <strain evidence="16 17">JCM 30562</strain>
    </source>
</reference>
<keyword evidence="6 13" id="KW-0812">Transmembrane</keyword>
<evidence type="ECO:0000256" key="10">
    <source>
        <dbReference type="ARBA" id="ARBA00022989"/>
    </source>
</evidence>
<evidence type="ECO:0000256" key="3">
    <source>
        <dbReference type="ARBA" id="ARBA00012438"/>
    </source>
</evidence>
<keyword evidence="9" id="KW-0067">ATP-binding</keyword>
<comment type="subcellular location">
    <subcellularLocation>
        <location evidence="2">Membrane</location>
    </subcellularLocation>
</comment>
<dbReference type="SUPFAM" id="SSF55874">
    <property type="entry name" value="ATPase domain of HSP90 chaperone/DNA topoisomerase II/histidine kinase"/>
    <property type="match status" value="1"/>
</dbReference>
<proteinExistence type="predicted"/>
<evidence type="ECO:0000256" key="11">
    <source>
        <dbReference type="ARBA" id="ARBA00023012"/>
    </source>
</evidence>
<evidence type="ECO:0000256" key="12">
    <source>
        <dbReference type="SAM" id="MobiDB-lite"/>
    </source>
</evidence>
<dbReference type="InterPro" id="IPR036890">
    <property type="entry name" value="HATPase_C_sf"/>
</dbReference>
<comment type="caution">
    <text evidence="16">The sequence shown here is derived from an EMBL/GenBank/DDBJ whole genome shotgun (WGS) entry which is preliminary data.</text>
</comment>
<feature type="transmembrane region" description="Helical" evidence="13">
    <location>
        <begin position="309"/>
        <end position="330"/>
    </location>
</feature>
<dbReference type="CDD" id="cd06225">
    <property type="entry name" value="HAMP"/>
    <property type="match status" value="1"/>
</dbReference>
<dbReference type="SMART" id="SM00304">
    <property type="entry name" value="HAMP"/>
    <property type="match status" value="1"/>
</dbReference>
<dbReference type="PANTHER" id="PTHR44936:SF9">
    <property type="entry name" value="SENSOR PROTEIN CREC"/>
    <property type="match status" value="1"/>
</dbReference>
<feature type="compositionally biased region" description="Low complexity" evidence="12">
    <location>
        <begin position="717"/>
        <end position="729"/>
    </location>
</feature>
<dbReference type="InterPro" id="IPR050980">
    <property type="entry name" value="2C_sensor_his_kinase"/>
</dbReference>
<feature type="domain" description="Histidine kinase/HSP90-like ATPase" evidence="15">
    <location>
        <begin position="508"/>
        <end position="623"/>
    </location>
</feature>
<protein>
    <recommendedName>
        <fullName evidence="3">histidine kinase</fullName>
        <ecNumber evidence="3">2.7.13.3</ecNumber>
    </recommendedName>
</protein>
<dbReference type="EC" id="2.7.13.3" evidence="3"/>
<organism evidence="16 17">
    <name type="scientific">Amycolatopsis acidiphila</name>
    <dbReference type="NCBI Taxonomy" id="715473"/>
    <lineage>
        <taxon>Bacteria</taxon>
        <taxon>Bacillati</taxon>
        <taxon>Actinomycetota</taxon>
        <taxon>Actinomycetes</taxon>
        <taxon>Pseudonocardiales</taxon>
        <taxon>Pseudonocardiaceae</taxon>
        <taxon>Amycolatopsis</taxon>
    </lineage>
</organism>
<keyword evidence="10 13" id="KW-1133">Transmembrane helix</keyword>
<evidence type="ECO:0000259" key="15">
    <source>
        <dbReference type="SMART" id="SM00387"/>
    </source>
</evidence>
<gene>
    <name evidence="16" type="ORF">FNH06_17605</name>
</gene>
<dbReference type="AlphaFoldDB" id="A0A558AAD2"/>
<evidence type="ECO:0000256" key="2">
    <source>
        <dbReference type="ARBA" id="ARBA00004370"/>
    </source>
</evidence>
<feature type="region of interest" description="Disordered" evidence="12">
    <location>
        <begin position="716"/>
        <end position="790"/>
    </location>
</feature>
<evidence type="ECO:0000256" key="13">
    <source>
        <dbReference type="SAM" id="Phobius"/>
    </source>
</evidence>
<evidence type="ECO:0000256" key="4">
    <source>
        <dbReference type="ARBA" id="ARBA00022553"/>
    </source>
</evidence>
<dbReference type="GO" id="GO:0000160">
    <property type="term" value="P:phosphorelay signal transduction system"/>
    <property type="evidence" value="ECO:0007669"/>
    <property type="project" value="UniProtKB-KW"/>
</dbReference>
<evidence type="ECO:0000256" key="8">
    <source>
        <dbReference type="ARBA" id="ARBA00022777"/>
    </source>
</evidence>
<evidence type="ECO:0000259" key="14">
    <source>
        <dbReference type="SMART" id="SM00304"/>
    </source>
</evidence>
<evidence type="ECO:0000313" key="16">
    <source>
        <dbReference type="EMBL" id="TVT21215.1"/>
    </source>
</evidence>
<feature type="compositionally biased region" description="Basic and acidic residues" evidence="12">
    <location>
        <begin position="749"/>
        <end position="764"/>
    </location>
</feature>
<dbReference type="GO" id="GO:0005524">
    <property type="term" value="F:ATP binding"/>
    <property type="evidence" value="ECO:0007669"/>
    <property type="project" value="UniProtKB-KW"/>
</dbReference>
<feature type="transmembrane region" description="Helical" evidence="13">
    <location>
        <begin position="27"/>
        <end position="46"/>
    </location>
</feature>
<dbReference type="InterPro" id="IPR003660">
    <property type="entry name" value="HAMP_dom"/>
</dbReference>
<dbReference type="EMBL" id="VJZA01000028">
    <property type="protein sequence ID" value="TVT21215.1"/>
    <property type="molecule type" value="Genomic_DNA"/>
</dbReference>
<dbReference type="GO" id="GO:0016020">
    <property type="term" value="C:membrane"/>
    <property type="evidence" value="ECO:0007669"/>
    <property type="project" value="UniProtKB-SubCell"/>
</dbReference>
<sequence length="790" mass="82847">MEQTVPAPPRPGRAAWPPGGWSLRTKISVVLLLPVIVALTLAGARVRSELDQASRLSVVRDQLSVVQGVSDLADLVDQEMVAMASATAGATPTAEIDAVDAKAAAVQHDADFAGLPAGSGRALSTALGRLAGLRTANAGGDPVGATSGYRDIVYSLAELVPGLIAGAGDSALDATANTARSLVQLRTTLAVQEALLRSIKPDGADQAVLAAAAQAAAEESVIHGQVQRGLGTDAAARFNSATTSATDRRAVLQSSLATDRRAELSSLLLPIATESAGLGDLVTETFGSLSTSISSQTDTARSTALRDTALVIGALLAALAVALMMARSLVSPVRRLHQAALDAAHRRLPDTIERVRKGEVVSWDSVEPVGINTEEEIGQLAHAFDDMHRQAVRLAGEQAELRKQVSEMFMTLARRSQSMVELQLTVLEGLESDERDPQRLDELFRLDHLATRLRRNGENLQVLAGGSPARRDTGPVSMVELLRGATSEVKDYRRVSLVNVPNGAVRSQAAADVVHILAELLENATRFSPPEEKVYLTADRGSDGGLLVEVVDNGLGMTGEDLDAANQRLASGDIVSPETARRMGLFVVGRLAAIHGVTVRLRPTLTRAGRTGVTASVHLPGDLIIAEGAPARVPVTAGVNGSAYNGSAVNGSAVNGSAYSAPRPSVPVQPQVRTPIFDRVVSNWFTEHDPDAPAETAPTSKNWVTPADDARRAAETAVQSPASSVVSSAGLPTRTPGAQLAPGAALPRPEGKARVQPGDFRDPAAVRNNLSRHYNGMRAARQRTANEERS</sequence>
<accession>A0A558AAD2</accession>
<dbReference type="Pfam" id="PF02518">
    <property type="entry name" value="HATPase_c"/>
    <property type="match status" value="1"/>
</dbReference>
<feature type="compositionally biased region" description="Low complexity" evidence="12">
    <location>
        <begin position="736"/>
        <end position="748"/>
    </location>
</feature>
<evidence type="ECO:0000256" key="6">
    <source>
        <dbReference type="ARBA" id="ARBA00022692"/>
    </source>
</evidence>
<dbReference type="OrthoDB" id="3502710at2"/>
<keyword evidence="11" id="KW-0902">Two-component regulatory system</keyword>
<keyword evidence="8 16" id="KW-0418">Kinase</keyword>
<evidence type="ECO:0000256" key="5">
    <source>
        <dbReference type="ARBA" id="ARBA00022679"/>
    </source>
</evidence>
<dbReference type="GO" id="GO:0004673">
    <property type="term" value="F:protein histidine kinase activity"/>
    <property type="evidence" value="ECO:0007669"/>
    <property type="project" value="UniProtKB-EC"/>
</dbReference>
<dbReference type="Gene3D" id="6.10.340.10">
    <property type="match status" value="1"/>
</dbReference>
<keyword evidence="7" id="KW-0547">Nucleotide-binding</keyword>
<name>A0A558AAD2_9PSEU</name>
<keyword evidence="5" id="KW-0808">Transferase</keyword>
<keyword evidence="17" id="KW-1185">Reference proteome</keyword>
<dbReference type="PANTHER" id="PTHR44936">
    <property type="entry name" value="SENSOR PROTEIN CREC"/>
    <property type="match status" value="1"/>
</dbReference>
<comment type="catalytic activity">
    <reaction evidence="1">
        <text>ATP + protein L-histidine = ADP + protein N-phospho-L-histidine.</text>
        <dbReference type="EC" id="2.7.13.3"/>
    </reaction>
</comment>
<dbReference type="Proteomes" id="UP000318578">
    <property type="component" value="Unassembled WGS sequence"/>
</dbReference>
<evidence type="ECO:0000256" key="7">
    <source>
        <dbReference type="ARBA" id="ARBA00022741"/>
    </source>
</evidence>
<evidence type="ECO:0000313" key="17">
    <source>
        <dbReference type="Proteomes" id="UP000318578"/>
    </source>
</evidence>
<keyword evidence="4" id="KW-0597">Phosphoprotein</keyword>
<dbReference type="InterPro" id="IPR003594">
    <property type="entry name" value="HATPase_dom"/>
</dbReference>
<evidence type="ECO:0000256" key="9">
    <source>
        <dbReference type="ARBA" id="ARBA00022840"/>
    </source>
</evidence>
<feature type="domain" description="HAMP" evidence="14">
    <location>
        <begin position="327"/>
        <end position="396"/>
    </location>
</feature>